<proteinExistence type="inferred from homology"/>
<comment type="caution">
    <text evidence="6">The sequence shown here is derived from an EMBL/GenBank/DDBJ whole genome shotgun (WGS) entry which is preliminary data.</text>
</comment>
<dbReference type="AlphaFoldDB" id="A0A3N4GNY4"/>
<dbReference type="InterPro" id="IPR001460">
    <property type="entry name" value="PCN-bd_Tpept"/>
</dbReference>
<dbReference type="SUPFAM" id="SSF54184">
    <property type="entry name" value="Penicillin-binding protein 2x (pbp-2x), c-terminal domain"/>
    <property type="match status" value="2"/>
</dbReference>
<dbReference type="GO" id="GO:0071555">
    <property type="term" value="P:cell wall organization"/>
    <property type="evidence" value="ECO:0007669"/>
    <property type="project" value="TreeGrafter"/>
</dbReference>
<feature type="transmembrane region" description="Helical" evidence="4">
    <location>
        <begin position="20"/>
        <end position="40"/>
    </location>
</feature>
<dbReference type="GO" id="GO:0008658">
    <property type="term" value="F:penicillin binding"/>
    <property type="evidence" value="ECO:0007669"/>
    <property type="project" value="InterPro"/>
</dbReference>
<reference evidence="6 7" key="1">
    <citation type="submission" date="2018-11" db="EMBL/GenBank/DDBJ databases">
        <title>Aerococcus sp. SJQ22, whole genome shotgun sequence.</title>
        <authorList>
            <person name="Sun L."/>
            <person name="Gao X."/>
            <person name="Chen W."/>
            <person name="Huang K."/>
        </authorList>
    </citation>
    <scope>NUCLEOTIDE SEQUENCE [LARGE SCALE GENOMIC DNA]</scope>
    <source>
        <strain evidence="6 7">SJQ22</strain>
    </source>
</reference>
<dbReference type="CDD" id="cd06576">
    <property type="entry name" value="PASTA_Pbp2x-like_1"/>
    <property type="match status" value="1"/>
</dbReference>
<evidence type="ECO:0000259" key="5">
    <source>
        <dbReference type="PROSITE" id="PS51178"/>
    </source>
</evidence>
<dbReference type="RefSeq" id="WP_123779657.1">
    <property type="nucleotide sequence ID" value="NZ_RKMG01000008.1"/>
</dbReference>
<dbReference type="Proteomes" id="UP000273977">
    <property type="component" value="Unassembled WGS sequence"/>
</dbReference>
<dbReference type="GO" id="GO:0005886">
    <property type="term" value="C:plasma membrane"/>
    <property type="evidence" value="ECO:0007669"/>
    <property type="project" value="UniProtKB-SubCell"/>
</dbReference>
<dbReference type="Pfam" id="PF00905">
    <property type="entry name" value="Transpeptidase"/>
    <property type="match status" value="1"/>
</dbReference>
<dbReference type="SMART" id="SM00740">
    <property type="entry name" value="PASTA"/>
    <property type="match status" value="2"/>
</dbReference>
<evidence type="ECO:0000256" key="2">
    <source>
        <dbReference type="ARBA" id="ARBA00007171"/>
    </source>
</evidence>
<dbReference type="SUPFAM" id="SSF56519">
    <property type="entry name" value="Penicillin binding protein dimerisation domain"/>
    <property type="match status" value="1"/>
</dbReference>
<sequence>MKESKKLQKNRSKTIGTTALLAVILLFIFIGRLTEIMVFGTSNGQDLSARAQELYDRSSILSAQRGTIYDVGGNTLAMDATSYSLYAVLTDQWSEESEEPQYVVDKEQTAKTLSQYIDMSEADILKTLNTEDAAQVEFGTAGQNLTYAEMKAIDDQNLPGIMFTESPTRLYPNGVFASHLIGYAEYLEAGTAIDSRLTGQMGLELSLDEVLKGTNGRKSYQSNSYNYELSGTKEVLEEPVDGSDVYLTLDSRLQTYLETLMTQVYEEYQPSTMTAMLVNPKTGAIVAASQRPTFNLETKDGIEDMWQNLLVERAYEPGSTIKVLTVAAAIEEGVFDPNAFYDSSPVTMGDSTIADYNGVGWGVITELEGLSQSSNTLMIHLVGEMGYDVWEKYIREFGLLQETGSGFANEVAGSMNYEYEADKITTGFGQGIYVTPYQMVQAFTSIANGGDMMKLQLVNRYEEDGQMTVVEPEVVSSPISEETAAKTLEYLQSVVYADTGTGTAYALDGYTVSAKTGTAEVFNQETNTYEAGLTKYLYSVVGFVPSEDPQYILYITAEQPKNLTTTASEMLTQIYTPLLTRALEYNALGDGETATTATVPDVSGTSVSVAQQTLTDASFVNVEVIGEGDTIVSQTPVGQESVSITQPIFLLTNDANPTMPDFTGLNATASQALADLLGIEVKLDGEGLVVGQSIAVGESIQSNKQIVLQLAES</sequence>
<comment type="subcellular location">
    <subcellularLocation>
        <location evidence="1">Cell membrane</location>
        <topology evidence="1">Single-pass membrane protein</topology>
    </subcellularLocation>
</comment>
<evidence type="ECO:0000256" key="3">
    <source>
        <dbReference type="ARBA" id="ARBA00023136"/>
    </source>
</evidence>
<dbReference type="PANTHER" id="PTHR30627">
    <property type="entry name" value="PEPTIDOGLYCAN D,D-TRANSPEPTIDASE"/>
    <property type="match status" value="1"/>
</dbReference>
<keyword evidence="7" id="KW-1185">Reference proteome</keyword>
<dbReference type="Gene3D" id="3.40.710.10">
    <property type="entry name" value="DD-peptidase/beta-lactamase superfamily"/>
    <property type="match status" value="1"/>
</dbReference>
<dbReference type="OrthoDB" id="9804124at2"/>
<evidence type="ECO:0000313" key="7">
    <source>
        <dbReference type="Proteomes" id="UP000273977"/>
    </source>
</evidence>
<dbReference type="InterPro" id="IPR005311">
    <property type="entry name" value="PBP_dimer"/>
</dbReference>
<dbReference type="Gene3D" id="3.30.70.2110">
    <property type="match status" value="1"/>
</dbReference>
<name>A0A3N4GNY4_9LACT</name>
<comment type="similarity">
    <text evidence="2">Belongs to the transpeptidase family.</text>
</comment>
<keyword evidence="4" id="KW-1133">Transmembrane helix</keyword>
<evidence type="ECO:0000313" key="6">
    <source>
        <dbReference type="EMBL" id="RPA60831.1"/>
    </source>
</evidence>
<dbReference type="InterPro" id="IPR005543">
    <property type="entry name" value="PASTA_dom"/>
</dbReference>
<dbReference type="CDD" id="cd06575">
    <property type="entry name" value="PASTA_Pbp2x-like_2"/>
    <property type="match status" value="1"/>
</dbReference>
<organism evidence="6 7">
    <name type="scientific">Aerococcus agrisoli</name>
    <dbReference type="NCBI Taxonomy" id="2487350"/>
    <lineage>
        <taxon>Bacteria</taxon>
        <taxon>Bacillati</taxon>
        <taxon>Bacillota</taxon>
        <taxon>Bacilli</taxon>
        <taxon>Lactobacillales</taxon>
        <taxon>Aerococcaceae</taxon>
        <taxon>Aerococcus</taxon>
    </lineage>
</organism>
<dbReference type="InterPro" id="IPR036138">
    <property type="entry name" value="PBP_dimer_sf"/>
</dbReference>
<dbReference type="PANTHER" id="PTHR30627:SF26">
    <property type="entry name" value="PENICILLIN-BINDING PROTEIN 2B"/>
    <property type="match status" value="1"/>
</dbReference>
<dbReference type="PROSITE" id="PS51178">
    <property type="entry name" value="PASTA"/>
    <property type="match status" value="2"/>
</dbReference>
<evidence type="ECO:0000256" key="1">
    <source>
        <dbReference type="ARBA" id="ARBA00004162"/>
    </source>
</evidence>
<dbReference type="EMBL" id="RKMG01000008">
    <property type="protein sequence ID" value="RPA60831.1"/>
    <property type="molecule type" value="Genomic_DNA"/>
</dbReference>
<dbReference type="Gene3D" id="2.20.70.70">
    <property type="match status" value="1"/>
</dbReference>
<dbReference type="Gene3D" id="3.30.10.20">
    <property type="match status" value="1"/>
</dbReference>
<protein>
    <submittedName>
        <fullName evidence="6">Penicillin-binding protein</fullName>
    </submittedName>
</protein>
<dbReference type="SUPFAM" id="SSF56601">
    <property type="entry name" value="beta-lactamase/transpeptidase-like"/>
    <property type="match status" value="1"/>
</dbReference>
<dbReference type="Gene3D" id="3.90.1310.10">
    <property type="entry name" value="Penicillin-binding protein 2a (Domain 2)"/>
    <property type="match status" value="1"/>
</dbReference>
<dbReference type="InterPro" id="IPR012338">
    <property type="entry name" value="Beta-lactam/transpept-like"/>
</dbReference>
<feature type="domain" description="PASTA" evidence="5">
    <location>
        <begin position="593"/>
        <end position="654"/>
    </location>
</feature>
<dbReference type="InterPro" id="IPR050515">
    <property type="entry name" value="Beta-lactam/transpept"/>
</dbReference>
<feature type="domain" description="PASTA" evidence="5">
    <location>
        <begin position="656"/>
        <end position="712"/>
    </location>
</feature>
<keyword evidence="4" id="KW-0812">Transmembrane</keyword>
<dbReference type="Pfam" id="PF03717">
    <property type="entry name" value="PBP_dimer"/>
    <property type="match status" value="1"/>
</dbReference>
<gene>
    <name evidence="6" type="ORF">EF384_03790</name>
</gene>
<keyword evidence="3 4" id="KW-0472">Membrane</keyword>
<dbReference type="Pfam" id="PF03793">
    <property type="entry name" value="PASTA"/>
    <property type="match status" value="2"/>
</dbReference>
<accession>A0A3N4GNY4</accession>
<evidence type="ECO:0000256" key="4">
    <source>
        <dbReference type="SAM" id="Phobius"/>
    </source>
</evidence>